<dbReference type="Pfam" id="PF00231">
    <property type="entry name" value="ATP-synt"/>
    <property type="match status" value="1"/>
</dbReference>
<dbReference type="InterPro" id="IPR000131">
    <property type="entry name" value="ATP_synth_F1_gsu"/>
</dbReference>
<dbReference type="PANTHER" id="PTHR11693">
    <property type="entry name" value="ATP SYNTHASE GAMMA CHAIN"/>
    <property type="match status" value="1"/>
</dbReference>
<dbReference type="PROSITE" id="PS00153">
    <property type="entry name" value="ATPASE_GAMMA"/>
    <property type="match status" value="1"/>
</dbReference>
<evidence type="ECO:0000256" key="7">
    <source>
        <dbReference type="ARBA" id="ARBA00023196"/>
    </source>
</evidence>
<proteinExistence type="inferred from homology"/>
<keyword evidence="6" id="KW-0472">Membrane</keyword>
<evidence type="ECO:0000256" key="2">
    <source>
        <dbReference type="ARBA" id="ARBA00007681"/>
    </source>
</evidence>
<dbReference type="Gene3D" id="1.10.287.80">
    <property type="entry name" value="ATP synthase, gamma subunit, helix hairpin domain"/>
    <property type="match status" value="1"/>
</dbReference>
<dbReference type="CDD" id="cd12151">
    <property type="entry name" value="F1-ATPase_gamma"/>
    <property type="match status" value="1"/>
</dbReference>
<dbReference type="GO" id="GO:0046933">
    <property type="term" value="F:proton-transporting ATP synthase activity, rotational mechanism"/>
    <property type="evidence" value="ECO:0007669"/>
    <property type="project" value="InterPro"/>
</dbReference>
<dbReference type="Gene3D" id="3.40.1380.10">
    <property type="match status" value="1"/>
</dbReference>
<sequence length="291" mass="32529">MPNLKEVRNRIQSVTTTKQITSAMKLVSASKLRKAQDNILRFRPYASKLREIMNRVASGVDDLPDTGVFARRKPDKILMVVFSANRGLCGVFNANIAKQVTSLITGEYSDSFKAGKVDFISFGRKAPDLLKKKGCVFAREFNQLIDKPSFEEVAEICTNIINEYIAGKYDAIVLVYNQFRNAAMQVPVNEKLLPFALESGKQVTGTDYILEPEREKMFELLVPKTLKLQLYKALLDSIASEHGARMTSMHKATDNATEILKDLRLSYNKARQAAITNEIIEIVSGAEALKG</sequence>
<comment type="caution">
    <text evidence="9">The sequence shown here is derived from an EMBL/GenBank/DDBJ whole genome shotgun (WGS) entry which is preliminary data.</text>
</comment>
<keyword evidence="7" id="KW-0139">CF(1)</keyword>
<dbReference type="PRINTS" id="PR00126">
    <property type="entry name" value="ATPASEGAMMA"/>
</dbReference>
<keyword evidence="4" id="KW-0375">Hydrogen ion transport</keyword>
<dbReference type="EMBL" id="VSSQ01000969">
    <property type="protein sequence ID" value="MPM03634.1"/>
    <property type="molecule type" value="Genomic_DNA"/>
</dbReference>
<organism evidence="9">
    <name type="scientific">bioreactor metagenome</name>
    <dbReference type="NCBI Taxonomy" id="1076179"/>
    <lineage>
        <taxon>unclassified sequences</taxon>
        <taxon>metagenomes</taxon>
        <taxon>ecological metagenomes</taxon>
    </lineage>
</organism>
<dbReference type="InterPro" id="IPR023632">
    <property type="entry name" value="ATP_synth_F1_gsu_CS"/>
</dbReference>
<dbReference type="GO" id="GO:0045259">
    <property type="term" value="C:proton-transporting ATP synthase complex"/>
    <property type="evidence" value="ECO:0007669"/>
    <property type="project" value="UniProtKB-KW"/>
</dbReference>
<evidence type="ECO:0000256" key="6">
    <source>
        <dbReference type="ARBA" id="ARBA00023136"/>
    </source>
</evidence>
<keyword evidence="5" id="KW-0406">Ion transport</keyword>
<name>A0A644WN33_9ZZZZ</name>
<keyword evidence="8" id="KW-0066">ATP synthesis</keyword>
<evidence type="ECO:0000313" key="9">
    <source>
        <dbReference type="EMBL" id="MPM03634.1"/>
    </source>
</evidence>
<dbReference type="AlphaFoldDB" id="A0A644WN33"/>
<dbReference type="InterPro" id="IPR035968">
    <property type="entry name" value="ATP_synth_F1_ATPase_gsu"/>
</dbReference>
<dbReference type="NCBIfam" id="TIGR01146">
    <property type="entry name" value="ATPsyn_F1gamma"/>
    <property type="match status" value="1"/>
</dbReference>
<evidence type="ECO:0000256" key="8">
    <source>
        <dbReference type="ARBA" id="ARBA00023310"/>
    </source>
</evidence>
<comment type="similarity">
    <text evidence="2">Belongs to the ATPase gamma chain family.</text>
</comment>
<dbReference type="SUPFAM" id="SSF52943">
    <property type="entry name" value="ATP synthase (F1-ATPase), gamma subunit"/>
    <property type="match status" value="1"/>
</dbReference>
<evidence type="ECO:0000256" key="4">
    <source>
        <dbReference type="ARBA" id="ARBA00022781"/>
    </source>
</evidence>
<evidence type="ECO:0000256" key="1">
    <source>
        <dbReference type="ARBA" id="ARBA00004170"/>
    </source>
</evidence>
<evidence type="ECO:0000256" key="3">
    <source>
        <dbReference type="ARBA" id="ARBA00022448"/>
    </source>
</evidence>
<dbReference type="PANTHER" id="PTHR11693:SF22">
    <property type="entry name" value="ATP SYNTHASE SUBUNIT GAMMA, MITOCHONDRIAL"/>
    <property type="match status" value="1"/>
</dbReference>
<reference evidence="9" key="1">
    <citation type="submission" date="2019-08" db="EMBL/GenBank/DDBJ databases">
        <authorList>
            <person name="Kucharzyk K."/>
            <person name="Murdoch R.W."/>
            <person name="Higgins S."/>
            <person name="Loffler F."/>
        </authorList>
    </citation>
    <scope>NUCLEOTIDE SEQUENCE</scope>
</reference>
<keyword evidence="3" id="KW-0813">Transport</keyword>
<protein>
    <submittedName>
        <fullName evidence="9">ATP synthase gamma chain</fullName>
    </submittedName>
</protein>
<gene>
    <name evidence="9" type="primary">atpG_15</name>
    <name evidence="9" type="ORF">SDC9_49901</name>
</gene>
<dbReference type="HAMAP" id="MF_00815">
    <property type="entry name" value="ATP_synth_gamma_bact"/>
    <property type="match status" value="1"/>
</dbReference>
<evidence type="ECO:0000256" key="5">
    <source>
        <dbReference type="ARBA" id="ARBA00023065"/>
    </source>
</evidence>
<accession>A0A644WN33</accession>
<comment type="subcellular location">
    <subcellularLocation>
        <location evidence="1">Membrane</location>
        <topology evidence="1">Peripheral membrane protein</topology>
    </subcellularLocation>
</comment>